<dbReference type="PANTHER" id="PTHR35275:SF1">
    <property type="entry name" value="OS07G0585900 PROTEIN"/>
    <property type="match status" value="1"/>
</dbReference>
<evidence type="ECO:0000256" key="1">
    <source>
        <dbReference type="SAM" id="MobiDB-lite"/>
    </source>
</evidence>
<keyword evidence="2" id="KW-0812">Transmembrane</keyword>
<evidence type="ECO:0000313" key="4">
    <source>
        <dbReference type="Proteomes" id="UP001153076"/>
    </source>
</evidence>
<dbReference type="InterPro" id="IPR045880">
    <property type="entry name" value="ZCF37"/>
</dbReference>
<dbReference type="AlphaFoldDB" id="A0A9Q1QT92"/>
<keyword evidence="2" id="KW-1133">Transmembrane helix</keyword>
<dbReference type="EMBL" id="JAKOGI010000001">
    <property type="protein sequence ID" value="KAJ8453314.1"/>
    <property type="molecule type" value="Genomic_DNA"/>
</dbReference>
<dbReference type="PANTHER" id="PTHR35275">
    <property type="entry name" value="ZCF37"/>
    <property type="match status" value="1"/>
</dbReference>
<keyword evidence="2" id="KW-0472">Membrane</keyword>
<evidence type="ECO:0008006" key="5">
    <source>
        <dbReference type="Google" id="ProtNLM"/>
    </source>
</evidence>
<feature type="transmembrane region" description="Helical" evidence="2">
    <location>
        <begin position="343"/>
        <end position="361"/>
    </location>
</feature>
<accession>A0A9Q1QT92</accession>
<name>A0A9Q1QT92_9CARY</name>
<sequence>MVSGFICGISSLPREEDDFYRQTRSADSSPRKHSRSRSSSKTNKNPYSTRGLDKFSALLAEIDEQRQKIYAQLNPEEISIVRFRYSPDHNIKPIVVKVKPNPKPESEPRTENHPKPKDEDLNVPNRGTLSKLPSSSSMVVENKYEKARVQLYEKVKGYKWNDPRLYLPVVIILILLSLVFFGRAFVIMCTSIGWYVIPTIANNGGSSSYLRRSVKKKDYTNYEEGLEIETLLVLKPAQKRKEDKGNPFAELGRDKFSELKAEVEEKKWKILKALGQDEVVMVRFTYTDDNRLKPIIVTEKSKKAAKEKKAALAEKTVEVDYGHDEKKQPVEKMQLVKVNVQVSHAYLAAVLILILLLIALLKRQAQLCSNSGLVAMR</sequence>
<reference evidence="3" key="1">
    <citation type="submission" date="2022-04" db="EMBL/GenBank/DDBJ databases">
        <title>Carnegiea gigantea Genome sequencing and assembly v2.</title>
        <authorList>
            <person name="Copetti D."/>
            <person name="Sanderson M.J."/>
            <person name="Burquez A."/>
            <person name="Wojciechowski M.F."/>
        </authorList>
    </citation>
    <scope>NUCLEOTIDE SEQUENCE</scope>
    <source>
        <strain evidence="3">SGP5-SGP5p</strain>
        <tissue evidence="3">Aerial part</tissue>
    </source>
</reference>
<feature type="region of interest" description="Disordered" evidence="1">
    <location>
        <begin position="94"/>
        <end position="135"/>
    </location>
</feature>
<feature type="compositionally biased region" description="Basic and acidic residues" evidence="1">
    <location>
        <begin position="102"/>
        <end position="120"/>
    </location>
</feature>
<comment type="caution">
    <text evidence="3">The sequence shown here is derived from an EMBL/GenBank/DDBJ whole genome shotgun (WGS) entry which is preliminary data.</text>
</comment>
<dbReference type="OrthoDB" id="1932497at2759"/>
<dbReference type="Proteomes" id="UP001153076">
    <property type="component" value="Unassembled WGS sequence"/>
</dbReference>
<feature type="compositionally biased region" description="Polar residues" evidence="1">
    <location>
        <begin position="125"/>
        <end position="135"/>
    </location>
</feature>
<evidence type="ECO:0000256" key="2">
    <source>
        <dbReference type="SAM" id="Phobius"/>
    </source>
</evidence>
<evidence type="ECO:0000313" key="3">
    <source>
        <dbReference type="EMBL" id="KAJ8453314.1"/>
    </source>
</evidence>
<keyword evidence="4" id="KW-1185">Reference proteome</keyword>
<organism evidence="3 4">
    <name type="scientific">Carnegiea gigantea</name>
    <dbReference type="NCBI Taxonomy" id="171969"/>
    <lineage>
        <taxon>Eukaryota</taxon>
        <taxon>Viridiplantae</taxon>
        <taxon>Streptophyta</taxon>
        <taxon>Embryophyta</taxon>
        <taxon>Tracheophyta</taxon>
        <taxon>Spermatophyta</taxon>
        <taxon>Magnoliopsida</taxon>
        <taxon>eudicotyledons</taxon>
        <taxon>Gunneridae</taxon>
        <taxon>Pentapetalae</taxon>
        <taxon>Caryophyllales</taxon>
        <taxon>Cactineae</taxon>
        <taxon>Cactaceae</taxon>
        <taxon>Cactoideae</taxon>
        <taxon>Echinocereeae</taxon>
        <taxon>Carnegiea</taxon>
    </lineage>
</organism>
<feature type="transmembrane region" description="Helical" evidence="2">
    <location>
        <begin position="165"/>
        <end position="197"/>
    </location>
</feature>
<feature type="region of interest" description="Disordered" evidence="1">
    <location>
        <begin position="16"/>
        <end position="50"/>
    </location>
</feature>
<proteinExistence type="predicted"/>
<gene>
    <name evidence="3" type="ORF">Cgig2_008198</name>
</gene>
<protein>
    <recommendedName>
        <fullName evidence="5">ZCF37</fullName>
    </recommendedName>
</protein>